<dbReference type="OrthoDB" id="4880425at2759"/>
<dbReference type="STRING" id="413071.G9MSA2"/>
<dbReference type="eggNOG" id="ENOG502RZ3J">
    <property type="taxonomic scope" value="Eukaryota"/>
</dbReference>
<dbReference type="AlphaFoldDB" id="G9MSA2"/>
<dbReference type="Proteomes" id="UP000007115">
    <property type="component" value="Unassembled WGS sequence"/>
</dbReference>
<organism evidence="4 5">
    <name type="scientific">Hypocrea virens (strain Gv29-8 / FGSC 10586)</name>
    <name type="common">Gliocladium virens</name>
    <name type="synonym">Trichoderma virens</name>
    <dbReference type="NCBI Taxonomy" id="413071"/>
    <lineage>
        <taxon>Eukaryota</taxon>
        <taxon>Fungi</taxon>
        <taxon>Dikarya</taxon>
        <taxon>Ascomycota</taxon>
        <taxon>Pezizomycotina</taxon>
        <taxon>Sordariomycetes</taxon>
        <taxon>Hypocreomycetidae</taxon>
        <taxon>Hypocreales</taxon>
        <taxon>Hypocreaceae</taxon>
        <taxon>Trichoderma</taxon>
    </lineage>
</organism>
<dbReference type="Pfam" id="PF00857">
    <property type="entry name" value="Isochorismatase"/>
    <property type="match status" value="1"/>
</dbReference>
<dbReference type="HOGENOM" id="CLU_068979_8_2_1"/>
<evidence type="ECO:0000256" key="1">
    <source>
        <dbReference type="ARBA" id="ARBA00006336"/>
    </source>
</evidence>
<dbReference type="PANTHER" id="PTHR43540:SF16">
    <property type="entry name" value="ISOCHORISMATASE-LIKE DOMAIN-CONTAINING PROTEIN"/>
    <property type="match status" value="1"/>
</dbReference>
<evidence type="ECO:0000256" key="2">
    <source>
        <dbReference type="ARBA" id="ARBA00022801"/>
    </source>
</evidence>
<dbReference type="CDD" id="cd00431">
    <property type="entry name" value="cysteine_hydrolases"/>
    <property type="match status" value="1"/>
</dbReference>
<feature type="domain" description="Isochorismatase-like" evidence="3">
    <location>
        <begin position="8"/>
        <end position="188"/>
    </location>
</feature>
<evidence type="ECO:0000313" key="4">
    <source>
        <dbReference type="EMBL" id="EHK22961.1"/>
    </source>
</evidence>
<protein>
    <recommendedName>
        <fullName evidence="3">Isochorismatase-like domain-containing protein</fullName>
    </recommendedName>
</protein>
<evidence type="ECO:0000313" key="5">
    <source>
        <dbReference type="Proteomes" id="UP000007115"/>
    </source>
</evidence>
<dbReference type="OMA" id="CVESSMR"/>
<dbReference type="InParanoid" id="G9MSA2"/>
<dbReference type="InterPro" id="IPR050272">
    <property type="entry name" value="Isochorismatase-like_hydrls"/>
</dbReference>
<gene>
    <name evidence="4" type="ORF">TRIVIDRAFT_28390</name>
</gene>
<dbReference type="PANTHER" id="PTHR43540">
    <property type="entry name" value="PEROXYUREIDOACRYLATE/UREIDOACRYLATE AMIDOHYDROLASE-RELATED"/>
    <property type="match status" value="1"/>
</dbReference>
<dbReference type="SUPFAM" id="SSF52499">
    <property type="entry name" value="Isochorismatase-like hydrolases"/>
    <property type="match status" value="1"/>
</dbReference>
<sequence length="204" mass="22704">MSTAHAHTAVLLIDPYNDFLHPDGKMYKAMSASLEATNTVKHILDLLAAARSNKIPVFYGLHQQYNAESFYGWTQMKPLHESQKAGKVFEEGSWGAKIYEGMEPKPENGDLIFSKHWSSSSFQNTDLDFLLRQRTITNVVIAGLTANACVESTARYAYDLGYHVTLLSDATASFTQEQKLAATEVSWPLFASKVVTVEEYVASL</sequence>
<keyword evidence="5" id="KW-1185">Reference proteome</keyword>
<dbReference type="GO" id="GO:0016787">
    <property type="term" value="F:hydrolase activity"/>
    <property type="evidence" value="ECO:0007669"/>
    <property type="project" value="UniProtKB-KW"/>
</dbReference>
<dbReference type="Gene3D" id="3.40.50.850">
    <property type="entry name" value="Isochorismatase-like"/>
    <property type="match status" value="1"/>
</dbReference>
<dbReference type="EMBL" id="ABDF02000006">
    <property type="protein sequence ID" value="EHK22961.1"/>
    <property type="molecule type" value="Genomic_DNA"/>
</dbReference>
<comment type="similarity">
    <text evidence="1">Belongs to the isochorismatase family.</text>
</comment>
<proteinExistence type="inferred from homology"/>
<dbReference type="GeneID" id="25792643"/>
<dbReference type="InterPro" id="IPR036380">
    <property type="entry name" value="Isochorismatase-like_sf"/>
</dbReference>
<accession>G9MSA2</accession>
<comment type="caution">
    <text evidence="4">The sequence shown here is derived from an EMBL/GenBank/DDBJ whole genome shotgun (WGS) entry which is preliminary data.</text>
</comment>
<evidence type="ECO:0000259" key="3">
    <source>
        <dbReference type="Pfam" id="PF00857"/>
    </source>
</evidence>
<dbReference type="RefSeq" id="XP_013957163.1">
    <property type="nucleotide sequence ID" value="XM_014101688.1"/>
</dbReference>
<dbReference type="VEuPathDB" id="FungiDB:TRIVIDRAFT_28390"/>
<name>G9MSA2_HYPVG</name>
<reference evidence="4 5" key="1">
    <citation type="journal article" date="2011" name="Genome Biol.">
        <title>Comparative genome sequence analysis underscores mycoparasitism as the ancestral life style of Trichoderma.</title>
        <authorList>
            <person name="Kubicek C.P."/>
            <person name="Herrera-Estrella A."/>
            <person name="Seidl-Seiboth V."/>
            <person name="Martinez D.A."/>
            <person name="Druzhinina I.S."/>
            <person name="Thon M."/>
            <person name="Zeilinger S."/>
            <person name="Casas-Flores S."/>
            <person name="Horwitz B.A."/>
            <person name="Mukherjee P.K."/>
            <person name="Mukherjee M."/>
            <person name="Kredics L."/>
            <person name="Alcaraz L.D."/>
            <person name="Aerts A."/>
            <person name="Antal Z."/>
            <person name="Atanasova L."/>
            <person name="Cervantes-Badillo M.G."/>
            <person name="Challacombe J."/>
            <person name="Chertkov O."/>
            <person name="McCluskey K."/>
            <person name="Coulpier F."/>
            <person name="Deshpande N."/>
            <person name="von Doehren H."/>
            <person name="Ebbole D.J."/>
            <person name="Esquivel-Naranjo E.U."/>
            <person name="Fekete E."/>
            <person name="Flipphi M."/>
            <person name="Glaser F."/>
            <person name="Gomez-Rodriguez E.Y."/>
            <person name="Gruber S."/>
            <person name="Han C."/>
            <person name="Henrissat B."/>
            <person name="Hermosa R."/>
            <person name="Hernandez-Onate M."/>
            <person name="Karaffa L."/>
            <person name="Kosti I."/>
            <person name="Le Crom S."/>
            <person name="Lindquist E."/>
            <person name="Lucas S."/>
            <person name="Luebeck M."/>
            <person name="Luebeck P.S."/>
            <person name="Margeot A."/>
            <person name="Metz B."/>
            <person name="Misra M."/>
            <person name="Nevalainen H."/>
            <person name="Omann M."/>
            <person name="Packer N."/>
            <person name="Perrone G."/>
            <person name="Uresti-Rivera E.E."/>
            <person name="Salamov A."/>
            <person name="Schmoll M."/>
            <person name="Seiboth B."/>
            <person name="Shapiro H."/>
            <person name="Sukno S."/>
            <person name="Tamayo-Ramos J.A."/>
            <person name="Tisch D."/>
            <person name="Wiest A."/>
            <person name="Wilkinson H.H."/>
            <person name="Zhang M."/>
            <person name="Coutinho P.M."/>
            <person name="Kenerley C.M."/>
            <person name="Monte E."/>
            <person name="Baker S.E."/>
            <person name="Grigoriev I.V."/>
        </authorList>
    </citation>
    <scope>NUCLEOTIDE SEQUENCE [LARGE SCALE GENOMIC DNA]</scope>
    <source>
        <strain evidence="5">Gv29-8 / FGSC 10586</strain>
    </source>
</reference>
<dbReference type="InterPro" id="IPR000868">
    <property type="entry name" value="Isochorismatase-like_dom"/>
</dbReference>
<keyword evidence="2" id="KW-0378">Hydrolase</keyword>